<feature type="non-terminal residue" evidence="2">
    <location>
        <position position="157"/>
    </location>
</feature>
<feature type="transmembrane region" description="Helical" evidence="1">
    <location>
        <begin position="101"/>
        <end position="125"/>
    </location>
</feature>
<feature type="transmembrane region" description="Helical" evidence="1">
    <location>
        <begin position="137"/>
        <end position="156"/>
    </location>
</feature>
<dbReference type="AlphaFoldDB" id="A0A5D2MFU5"/>
<feature type="non-terminal residue" evidence="2">
    <location>
        <position position="1"/>
    </location>
</feature>
<keyword evidence="1" id="KW-0812">Transmembrane</keyword>
<evidence type="ECO:0000313" key="3">
    <source>
        <dbReference type="Proteomes" id="UP000322667"/>
    </source>
</evidence>
<organism evidence="2 3">
    <name type="scientific">Gossypium tomentosum</name>
    <name type="common">Hawaiian cotton</name>
    <name type="synonym">Gossypium sandvicense</name>
    <dbReference type="NCBI Taxonomy" id="34277"/>
    <lineage>
        <taxon>Eukaryota</taxon>
        <taxon>Viridiplantae</taxon>
        <taxon>Streptophyta</taxon>
        <taxon>Embryophyta</taxon>
        <taxon>Tracheophyta</taxon>
        <taxon>Spermatophyta</taxon>
        <taxon>Magnoliopsida</taxon>
        <taxon>eudicotyledons</taxon>
        <taxon>Gunneridae</taxon>
        <taxon>Pentapetalae</taxon>
        <taxon>rosids</taxon>
        <taxon>malvids</taxon>
        <taxon>Malvales</taxon>
        <taxon>Malvaceae</taxon>
        <taxon>Malvoideae</taxon>
        <taxon>Gossypium</taxon>
    </lineage>
</organism>
<gene>
    <name evidence="2" type="ORF">ES332_A13G026300v1</name>
</gene>
<feature type="transmembrane region" description="Helical" evidence="1">
    <location>
        <begin position="71"/>
        <end position="89"/>
    </location>
</feature>
<proteinExistence type="predicted"/>
<name>A0A5D2MFU5_GOSTO</name>
<reference evidence="2 3" key="1">
    <citation type="submission" date="2019-07" db="EMBL/GenBank/DDBJ databases">
        <title>WGS assembly of Gossypium tomentosum.</title>
        <authorList>
            <person name="Chen Z.J."/>
            <person name="Sreedasyam A."/>
            <person name="Ando A."/>
            <person name="Song Q."/>
            <person name="De L."/>
            <person name="Hulse-Kemp A."/>
            <person name="Ding M."/>
            <person name="Ye W."/>
            <person name="Kirkbride R."/>
            <person name="Jenkins J."/>
            <person name="Plott C."/>
            <person name="Lovell J."/>
            <person name="Lin Y.-M."/>
            <person name="Vaughn R."/>
            <person name="Liu B."/>
            <person name="Li W."/>
            <person name="Simpson S."/>
            <person name="Scheffler B."/>
            <person name="Saski C."/>
            <person name="Grover C."/>
            <person name="Hu G."/>
            <person name="Conover J."/>
            <person name="Carlson J."/>
            <person name="Shu S."/>
            <person name="Boston L."/>
            <person name="Williams M."/>
            <person name="Peterson D."/>
            <person name="Mcgee K."/>
            <person name="Jones D."/>
            <person name="Wendel J."/>
            <person name="Stelly D."/>
            <person name="Grimwood J."/>
            <person name="Schmutz J."/>
        </authorList>
    </citation>
    <scope>NUCLEOTIDE SEQUENCE [LARGE SCALE GENOMIC DNA]</scope>
    <source>
        <strain evidence="2">7179.01</strain>
    </source>
</reference>
<dbReference type="EMBL" id="CM017622">
    <property type="protein sequence ID" value="TYH90092.1"/>
    <property type="molecule type" value="Genomic_DNA"/>
</dbReference>
<keyword evidence="3" id="KW-1185">Reference proteome</keyword>
<accession>A0A5D2MFU5</accession>
<protein>
    <submittedName>
        <fullName evidence="2">Uncharacterized protein</fullName>
    </submittedName>
</protein>
<evidence type="ECO:0000313" key="2">
    <source>
        <dbReference type="EMBL" id="TYH90092.1"/>
    </source>
</evidence>
<evidence type="ECO:0000256" key="1">
    <source>
        <dbReference type="SAM" id="Phobius"/>
    </source>
</evidence>
<dbReference type="Proteomes" id="UP000322667">
    <property type="component" value="Chromosome A13"/>
</dbReference>
<sequence>GKLHQQPFNFGAPLLFCKPLHHCPLPLFPLFLIHHHSSHPQQSCHVQKNEPLCHCHLLKCFGFTHSFSSSFFLYKVLIYLFWNFLICFLQDHFDAELCNNWYLISAFTFLLVVIFKFVSVAMPFVNLKATILKGYPLEITLVSFYCLFGSIQSALVT</sequence>
<keyword evidence="1" id="KW-1133">Transmembrane helix</keyword>
<keyword evidence="1" id="KW-0472">Membrane</keyword>